<evidence type="ECO:0000313" key="4">
    <source>
        <dbReference type="EMBL" id="SDN03004.1"/>
    </source>
</evidence>
<sequence>MTIDALAGNAAAPTGMYTSTTTTRTPNQSMDSEVFMSLLVTQLQNQDPSSPMDTNEMIAQTTQLAMMEKLTEMATASQEGFSLQMRTSAAALVGETVTYTNADGDEITGLASSVSFAGPVPMVTVNGEPIALDVISGVTRATAAVDDSDDSEDSAGATTAA</sequence>
<dbReference type="RefSeq" id="WP_420838492.1">
    <property type="nucleotide sequence ID" value="NZ_FNIB01000003.1"/>
</dbReference>
<dbReference type="EMBL" id="FNIB01000003">
    <property type="protein sequence ID" value="SDN03004.1"/>
    <property type="molecule type" value="Genomic_DNA"/>
</dbReference>
<keyword evidence="4" id="KW-0969">Cilium</keyword>
<dbReference type="STRING" id="1424659.SAMN05216368_103249"/>
<feature type="region of interest" description="Disordered" evidence="3">
    <location>
        <begin position="142"/>
        <end position="161"/>
    </location>
</feature>
<evidence type="ECO:0000313" key="5">
    <source>
        <dbReference type="Proteomes" id="UP000199639"/>
    </source>
</evidence>
<dbReference type="GO" id="GO:0044781">
    <property type="term" value="P:bacterial-type flagellum organization"/>
    <property type="evidence" value="ECO:0007669"/>
    <property type="project" value="UniProtKB-KW"/>
</dbReference>
<evidence type="ECO:0000256" key="2">
    <source>
        <dbReference type="ARBA" id="ARBA00022795"/>
    </source>
</evidence>
<evidence type="ECO:0000256" key="1">
    <source>
        <dbReference type="ARBA" id="ARBA00010577"/>
    </source>
</evidence>
<gene>
    <name evidence="4" type="ORF">SAMN05216368_103249</name>
</gene>
<keyword evidence="2" id="KW-1005">Bacterial flagellum biogenesis</keyword>
<accession>A0A5E9FWR7</accession>
<organism evidence="4 5">
    <name type="scientific">Cryobacterium flavum</name>
    <dbReference type="NCBI Taxonomy" id="1424659"/>
    <lineage>
        <taxon>Bacteria</taxon>
        <taxon>Bacillati</taxon>
        <taxon>Actinomycetota</taxon>
        <taxon>Actinomycetes</taxon>
        <taxon>Micrococcales</taxon>
        <taxon>Microbacteriaceae</taxon>
        <taxon>Cryobacterium</taxon>
    </lineage>
</organism>
<dbReference type="AlphaFoldDB" id="A0A5E9FWR7"/>
<dbReference type="InterPro" id="IPR005648">
    <property type="entry name" value="FlgD"/>
</dbReference>
<proteinExistence type="inferred from homology"/>
<reference evidence="4 5" key="1">
    <citation type="submission" date="2016-10" db="EMBL/GenBank/DDBJ databases">
        <authorList>
            <person name="Varghese N."/>
            <person name="Submissions S."/>
        </authorList>
    </citation>
    <scope>NUCLEOTIDE SEQUENCE [LARGE SCALE GENOMIC DNA]</scope>
    <source>
        <strain evidence="4 5">CGMCC 1.11215</strain>
    </source>
</reference>
<comment type="similarity">
    <text evidence="1">Belongs to the FlgD family.</text>
</comment>
<keyword evidence="4" id="KW-0966">Cell projection</keyword>
<dbReference type="Proteomes" id="UP000199639">
    <property type="component" value="Unassembled WGS sequence"/>
</dbReference>
<protein>
    <submittedName>
        <fullName evidence="4">Flagellar basal-body rod modification protein FlgD</fullName>
    </submittedName>
</protein>
<name>A0A5E9FWR7_9MICO</name>
<keyword evidence="4" id="KW-0282">Flagellum</keyword>
<dbReference type="Pfam" id="PF03963">
    <property type="entry name" value="FlgD"/>
    <property type="match status" value="1"/>
</dbReference>
<evidence type="ECO:0000256" key="3">
    <source>
        <dbReference type="SAM" id="MobiDB-lite"/>
    </source>
</evidence>